<keyword evidence="4" id="KW-0812">Transmembrane</keyword>
<dbReference type="Proteomes" id="UP000032233">
    <property type="component" value="Unassembled WGS sequence"/>
</dbReference>
<evidence type="ECO:0000256" key="4">
    <source>
        <dbReference type="ARBA" id="ARBA00022692"/>
    </source>
</evidence>
<dbReference type="Gene3D" id="3.30.1330.60">
    <property type="entry name" value="OmpA-like domain"/>
    <property type="match status" value="1"/>
</dbReference>
<dbReference type="OrthoDB" id="9783110at2"/>
<dbReference type="InterPro" id="IPR025713">
    <property type="entry name" value="MotB-like_N_dom"/>
</dbReference>
<dbReference type="EMBL" id="AZAC01000067">
    <property type="protein sequence ID" value="KIX11185.1"/>
    <property type="molecule type" value="Genomic_DNA"/>
</dbReference>
<dbReference type="Pfam" id="PF13677">
    <property type="entry name" value="MotB_plug"/>
    <property type="match status" value="1"/>
</dbReference>
<dbReference type="PANTHER" id="PTHR30329">
    <property type="entry name" value="STATOR ELEMENT OF FLAGELLAR MOTOR COMPLEX"/>
    <property type="match status" value="1"/>
</dbReference>
<comment type="caution">
    <text evidence="9">The sequence shown here is derived from an EMBL/GenBank/DDBJ whole genome shotgun (WGS) entry which is preliminary data.</text>
</comment>
<keyword evidence="9" id="KW-0969">Cilium</keyword>
<dbReference type="PANTHER" id="PTHR30329:SF21">
    <property type="entry name" value="LIPOPROTEIN YIAD-RELATED"/>
    <property type="match status" value="1"/>
</dbReference>
<evidence type="ECO:0000313" key="9">
    <source>
        <dbReference type="EMBL" id="KIX11185.1"/>
    </source>
</evidence>
<sequence>MAKEEKKGLAPWMGTFADLCTLLLTFFVLLLTFASMDVQKFKEMLGSVKMAFGVQEDLRGEYQPVKPLTDPQPIRDQVRVAPKSVPSRDMDAQKAEEASRMARQIQKQANAAGMGKTVDISSSAQGVRLRVKGQLLFEPGEAVVKEQAKKLLSGIGKVLNKFSFYLTVEGHSDNQPISTEKFPSNWELSSARASAVLRNLLANGVPPTRVTAVGYAANYPLATNATPEGRSKNRRVEFVFTKRPMRVGVD</sequence>
<accession>A0A0D2JNW4</accession>
<comment type="similarity">
    <text evidence="2">Belongs to the MotB family.</text>
</comment>
<keyword evidence="5" id="KW-1133">Transmembrane helix</keyword>
<name>A0A0D2JNW4_9BACT</name>
<dbReference type="STRING" id="1429043.X474_26310"/>
<keyword evidence="3" id="KW-1003">Cell membrane</keyword>
<dbReference type="PATRIC" id="fig|1429043.3.peg.5571"/>
<keyword evidence="6 7" id="KW-0472">Membrane</keyword>
<evidence type="ECO:0000256" key="7">
    <source>
        <dbReference type="PROSITE-ProRule" id="PRU00473"/>
    </source>
</evidence>
<evidence type="ECO:0000256" key="5">
    <source>
        <dbReference type="ARBA" id="ARBA00022989"/>
    </source>
</evidence>
<evidence type="ECO:0000259" key="8">
    <source>
        <dbReference type="PROSITE" id="PS51123"/>
    </source>
</evidence>
<proteinExistence type="inferred from homology"/>
<dbReference type="PROSITE" id="PS51123">
    <property type="entry name" value="OMPA_2"/>
    <property type="match status" value="1"/>
</dbReference>
<evidence type="ECO:0000256" key="3">
    <source>
        <dbReference type="ARBA" id="ARBA00022475"/>
    </source>
</evidence>
<organism evidence="9 10">
    <name type="scientific">Dethiosulfatarculus sandiegensis</name>
    <dbReference type="NCBI Taxonomy" id="1429043"/>
    <lineage>
        <taxon>Bacteria</taxon>
        <taxon>Pseudomonadati</taxon>
        <taxon>Thermodesulfobacteriota</taxon>
        <taxon>Desulfarculia</taxon>
        <taxon>Desulfarculales</taxon>
        <taxon>Desulfarculaceae</taxon>
        <taxon>Dethiosulfatarculus</taxon>
    </lineage>
</organism>
<evidence type="ECO:0000256" key="6">
    <source>
        <dbReference type="ARBA" id="ARBA00023136"/>
    </source>
</evidence>
<dbReference type="InterPro" id="IPR006665">
    <property type="entry name" value="OmpA-like"/>
</dbReference>
<evidence type="ECO:0000313" key="10">
    <source>
        <dbReference type="Proteomes" id="UP000032233"/>
    </source>
</evidence>
<protein>
    <submittedName>
        <fullName evidence="9">Flagellar motor protein MotB</fullName>
    </submittedName>
</protein>
<feature type="domain" description="OmpA-like" evidence="8">
    <location>
        <begin position="124"/>
        <end position="244"/>
    </location>
</feature>
<dbReference type="Pfam" id="PF00691">
    <property type="entry name" value="OmpA"/>
    <property type="match status" value="1"/>
</dbReference>
<gene>
    <name evidence="9" type="ORF">X474_26310</name>
</gene>
<dbReference type="SUPFAM" id="SSF103088">
    <property type="entry name" value="OmpA-like"/>
    <property type="match status" value="1"/>
</dbReference>
<keyword evidence="10" id="KW-1185">Reference proteome</keyword>
<keyword evidence="9" id="KW-0966">Cell projection</keyword>
<dbReference type="FunCoup" id="A0A0D2JNW4">
    <property type="interactions" value="69"/>
</dbReference>
<dbReference type="InterPro" id="IPR050330">
    <property type="entry name" value="Bact_OuterMem_StrucFunc"/>
</dbReference>
<dbReference type="CDD" id="cd07185">
    <property type="entry name" value="OmpA_C-like"/>
    <property type="match status" value="1"/>
</dbReference>
<evidence type="ECO:0000256" key="1">
    <source>
        <dbReference type="ARBA" id="ARBA00004162"/>
    </source>
</evidence>
<dbReference type="AlphaFoldDB" id="A0A0D2JNW4"/>
<dbReference type="GO" id="GO:0005886">
    <property type="term" value="C:plasma membrane"/>
    <property type="evidence" value="ECO:0007669"/>
    <property type="project" value="UniProtKB-SubCell"/>
</dbReference>
<evidence type="ECO:0000256" key="2">
    <source>
        <dbReference type="ARBA" id="ARBA00008914"/>
    </source>
</evidence>
<reference evidence="9 10" key="1">
    <citation type="submission" date="2013-11" db="EMBL/GenBank/DDBJ databases">
        <title>Metagenomic analysis of a methanogenic consortium involved in long chain n-alkane degradation.</title>
        <authorList>
            <person name="Davidova I.A."/>
            <person name="Callaghan A.V."/>
            <person name="Wawrik B."/>
            <person name="Pruitt S."/>
            <person name="Marks C."/>
            <person name="Duncan K.E."/>
            <person name="Suflita J.M."/>
        </authorList>
    </citation>
    <scope>NUCLEOTIDE SEQUENCE [LARGE SCALE GENOMIC DNA]</scope>
    <source>
        <strain evidence="9 10">SPR</strain>
    </source>
</reference>
<comment type="subcellular location">
    <subcellularLocation>
        <location evidence="1">Cell membrane</location>
        <topology evidence="1">Single-pass membrane protein</topology>
    </subcellularLocation>
</comment>
<dbReference type="InParanoid" id="A0A0D2JNW4"/>
<keyword evidence="9" id="KW-0282">Flagellum</keyword>
<dbReference type="RefSeq" id="WP_044352475.1">
    <property type="nucleotide sequence ID" value="NZ_AZAC01000067.1"/>
</dbReference>
<dbReference type="InterPro" id="IPR036737">
    <property type="entry name" value="OmpA-like_sf"/>
</dbReference>